<dbReference type="PANTHER" id="PTHR43179:SF12">
    <property type="entry name" value="GALACTOFURANOSYLTRANSFERASE GLFT2"/>
    <property type="match status" value="1"/>
</dbReference>
<keyword evidence="2" id="KW-0328">Glycosyltransferase</keyword>
<sequence length="302" mass="34770">MKQVFVIILHFKGKEFTRQCLLSLRQLKTPELATKFVVVDNHSPEPIDDFKQDFPGVVFLKNKKNLGFAEGNNVGIKYALKQGADYVLILNNDTIVDKDLLVQLIVAAGKDGKVGIVAPKIYFAPGYEYHQAKYKPSERGKVFWYAGGKIDWQNVLCSHRGVDEVDKGQYDKQIATDFASGCAMLIKREVLEKIGFLDKRYFLYLEDVEFCQRAKRAGFKVIYHPKAKLWHFNASSSEVGGELHDYFITRNRLLFGMKYASWRTKLNLIQESVRLLLAGRPWQKVAIKDYYLKNFARGSWHD</sequence>
<dbReference type="GO" id="GO:0016757">
    <property type="term" value="F:glycosyltransferase activity"/>
    <property type="evidence" value="ECO:0007669"/>
    <property type="project" value="UniProtKB-KW"/>
</dbReference>
<evidence type="ECO:0000313" key="4">
    <source>
        <dbReference type="EMBL" id="PJE68909.1"/>
    </source>
</evidence>
<keyword evidence="3 4" id="KW-0808">Transferase</keyword>
<reference evidence="5" key="1">
    <citation type="submission" date="2017-09" db="EMBL/GenBank/DDBJ databases">
        <title>Depth-based differentiation of microbial function through sediment-hosted aquifers and enrichment of novel symbionts in the deep terrestrial subsurface.</title>
        <authorList>
            <person name="Probst A.J."/>
            <person name="Ladd B."/>
            <person name="Jarett J.K."/>
            <person name="Geller-Mcgrath D.E."/>
            <person name="Sieber C.M.K."/>
            <person name="Emerson J.B."/>
            <person name="Anantharaman K."/>
            <person name="Thomas B.C."/>
            <person name="Malmstrom R."/>
            <person name="Stieglmeier M."/>
            <person name="Klingl A."/>
            <person name="Woyke T."/>
            <person name="Ryan C.M."/>
            <person name="Banfield J.F."/>
        </authorList>
    </citation>
    <scope>NUCLEOTIDE SEQUENCE [LARGE SCALE GENOMIC DNA]</scope>
</reference>
<dbReference type="AlphaFoldDB" id="A0A2M8L4Z5"/>
<comment type="caution">
    <text evidence="4">The sequence shown here is derived from an EMBL/GenBank/DDBJ whole genome shotgun (WGS) entry which is preliminary data.</text>
</comment>
<accession>A0A2M8L4Z5</accession>
<gene>
    <name evidence="4" type="ORF">COU96_02625</name>
</gene>
<dbReference type="Proteomes" id="UP000229500">
    <property type="component" value="Unassembled WGS sequence"/>
</dbReference>
<evidence type="ECO:0000256" key="1">
    <source>
        <dbReference type="ARBA" id="ARBA00006739"/>
    </source>
</evidence>
<comment type="similarity">
    <text evidence="1">Belongs to the glycosyltransferase 2 family.</text>
</comment>
<dbReference type="Gene3D" id="3.90.550.10">
    <property type="entry name" value="Spore Coat Polysaccharide Biosynthesis Protein SpsA, Chain A"/>
    <property type="match status" value="1"/>
</dbReference>
<evidence type="ECO:0000313" key="5">
    <source>
        <dbReference type="Proteomes" id="UP000229500"/>
    </source>
</evidence>
<name>A0A2M8L4Z5_9BACT</name>
<dbReference type="EMBL" id="PFEL01000095">
    <property type="protein sequence ID" value="PJE68909.1"/>
    <property type="molecule type" value="Genomic_DNA"/>
</dbReference>
<evidence type="ECO:0000256" key="3">
    <source>
        <dbReference type="ARBA" id="ARBA00022679"/>
    </source>
</evidence>
<dbReference type="CDD" id="cd04186">
    <property type="entry name" value="GT_2_like_c"/>
    <property type="match status" value="1"/>
</dbReference>
<dbReference type="SUPFAM" id="SSF53448">
    <property type="entry name" value="Nucleotide-diphospho-sugar transferases"/>
    <property type="match status" value="1"/>
</dbReference>
<dbReference type="InterPro" id="IPR029044">
    <property type="entry name" value="Nucleotide-diphossugar_trans"/>
</dbReference>
<evidence type="ECO:0000256" key="2">
    <source>
        <dbReference type="ARBA" id="ARBA00022676"/>
    </source>
</evidence>
<protein>
    <submittedName>
        <fullName evidence="4">Glycosyltransferase family 2 protein</fullName>
    </submittedName>
</protein>
<proteinExistence type="inferred from homology"/>
<dbReference type="Pfam" id="PF13641">
    <property type="entry name" value="Glyco_tranf_2_3"/>
    <property type="match status" value="1"/>
</dbReference>
<dbReference type="PANTHER" id="PTHR43179">
    <property type="entry name" value="RHAMNOSYLTRANSFERASE WBBL"/>
    <property type="match status" value="1"/>
</dbReference>
<organism evidence="4 5">
    <name type="scientific">Candidatus Shapirobacteria bacterium CG10_big_fil_rev_8_21_14_0_10_38_14</name>
    <dbReference type="NCBI Taxonomy" id="1974483"/>
    <lineage>
        <taxon>Bacteria</taxon>
        <taxon>Candidatus Shapironibacteriota</taxon>
    </lineage>
</organism>